<dbReference type="InterPro" id="IPR029044">
    <property type="entry name" value="Nucleotide-diphossugar_trans"/>
</dbReference>
<dbReference type="PANTHER" id="PTHR22916:SF3">
    <property type="entry name" value="UDP-GLCNAC:BETAGAL BETA-1,3-N-ACETYLGLUCOSAMINYLTRANSFERASE-LIKE PROTEIN 1"/>
    <property type="match status" value="1"/>
</dbReference>
<organism evidence="2 3">
    <name type="scientific">Candidatus Gottesmanbacteria bacterium RIFOXYB1_FULL_47_11</name>
    <dbReference type="NCBI Taxonomy" id="1798401"/>
    <lineage>
        <taxon>Bacteria</taxon>
        <taxon>Candidatus Gottesmaniibacteriota</taxon>
    </lineage>
</organism>
<reference evidence="2 3" key="1">
    <citation type="journal article" date="2016" name="Nat. Commun.">
        <title>Thousands of microbial genomes shed light on interconnected biogeochemical processes in an aquifer system.</title>
        <authorList>
            <person name="Anantharaman K."/>
            <person name="Brown C.T."/>
            <person name="Hug L.A."/>
            <person name="Sharon I."/>
            <person name="Castelle C.J."/>
            <person name="Probst A.J."/>
            <person name="Thomas B.C."/>
            <person name="Singh A."/>
            <person name="Wilkins M.J."/>
            <person name="Karaoz U."/>
            <person name="Brodie E.L."/>
            <person name="Williams K.H."/>
            <person name="Hubbard S.S."/>
            <person name="Banfield J.F."/>
        </authorList>
    </citation>
    <scope>NUCLEOTIDE SEQUENCE [LARGE SCALE GENOMIC DNA]</scope>
</reference>
<gene>
    <name evidence="2" type="ORF">A2363_04260</name>
</gene>
<dbReference type="GO" id="GO:0016758">
    <property type="term" value="F:hexosyltransferase activity"/>
    <property type="evidence" value="ECO:0007669"/>
    <property type="project" value="UniProtKB-ARBA"/>
</dbReference>
<dbReference type="Gene3D" id="3.90.550.10">
    <property type="entry name" value="Spore Coat Polysaccharide Biosynthesis Protein SpsA, Chain A"/>
    <property type="match status" value="1"/>
</dbReference>
<evidence type="ECO:0000313" key="3">
    <source>
        <dbReference type="Proteomes" id="UP000176186"/>
    </source>
</evidence>
<dbReference type="Proteomes" id="UP000176186">
    <property type="component" value="Unassembled WGS sequence"/>
</dbReference>
<dbReference type="PANTHER" id="PTHR22916">
    <property type="entry name" value="GLYCOSYLTRANSFERASE"/>
    <property type="match status" value="1"/>
</dbReference>
<dbReference type="Pfam" id="PF00535">
    <property type="entry name" value="Glycos_transf_2"/>
    <property type="match status" value="1"/>
</dbReference>
<evidence type="ECO:0000259" key="1">
    <source>
        <dbReference type="Pfam" id="PF00535"/>
    </source>
</evidence>
<dbReference type="InterPro" id="IPR001173">
    <property type="entry name" value="Glyco_trans_2-like"/>
</dbReference>
<feature type="domain" description="Glycosyltransferase 2-like" evidence="1">
    <location>
        <begin position="9"/>
        <end position="171"/>
    </location>
</feature>
<dbReference type="SUPFAM" id="SSF53448">
    <property type="entry name" value="Nucleotide-diphospho-sugar transferases"/>
    <property type="match status" value="1"/>
</dbReference>
<dbReference type="AlphaFoldDB" id="A0A1F6BFW8"/>
<comment type="caution">
    <text evidence="2">The sequence shown here is derived from an EMBL/GenBank/DDBJ whole genome shotgun (WGS) entry which is preliminary data.</text>
</comment>
<proteinExistence type="predicted"/>
<sequence>MKQKIPLVTIIMPVHNAGKFLVPAIESILAQTYARFELIIVDDGSTDQSWKTIRAYKKRYPKTIRVYRTEKQLNSAGNGATDVGLSHAKGEYIARMDGDDVALPKRIEKQVQFLQDNPLVILVGTQADIINKNGKRIGTKTVPTTNSAIYESYGVVHPIIHPSVMIRRSALPNRDKIYLHKWGINDDYYSFFKLLTYGQFANLPEVLLRYRIHGTNASLTNVKEKFYNTAKIRLEAMKYFNYQMSIRSLLVMATQVVLVTLLPSRFIEYIYPIVRGMDRTPQKRLRAYMAKLKKLAISHPVVRKYTVVGKL</sequence>
<dbReference type="EMBL" id="MFKE01000008">
    <property type="protein sequence ID" value="OGG35703.1"/>
    <property type="molecule type" value="Genomic_DNA"/>
</dbReference>
<name>A0A1F6BFW8_9BACT</name>
<protein>
    <recommendedName>
        <fullName evidence="1">Glycosyltransferase 2-like domain-containing protein</fullName>
    </recommendedName>
</protein>
<dbReference type="STRING" id="1798401.A2363_04260"/>
<accession>A0A1F6BFW8</accession>
<evidence type="ECO:0000313" key="2">
    <source>
        <dbReference type="EMBL" id="OGG35703.1"/>
    </source>
</evidence>